<dbReference type="PROSITE" id="PS00211">
    <property type="entry name" value="ABC_TRANSPORTER_1"/>
    <property type="match status" value="1"/>
</dbReference>
<dbReference type="SUPFAM" id="SSF52540">
    <property type="entry name" value="P-loop containing nucleoside triphosphate hydrolases"/>
    <property type="match status" value="1"/>
</dbReference>
<proteinExistence type="predicted"/>
<reference evidence="6 7" key="1">
    <citation type="submission" date="2017-10" db="EMBL/GenBank/DDBJ databases">
        <title>Sequencing the genomes of 1000 actinobacteria strains.</title>
        <authorList>
            <person name="Klenk H.-P."/>
        </authorList>
    </citation>
    <scope>NUCLEOTIDE SEQUENCE [LARGE SCALE GENOMIC DNA]</scope>
    <source>
        <strain evidence="6 7">DSM 21798</strain>
    </source>
</reference>
<gene>
    <name evidence="6" type="ORF">ATJ78_1513</name>
</gene>
<dbReference type="InterPro" id="IPR027417">
    <property type="entry name" value="P-loop_NTPase"/>
</dbReference>
<dbReference type="SMART" id="SM00382">
    <property type="entry name" value="AAA"/>
    <property type="match status" value="1"/>
</dbReference>
<evidence type="ECO:0000256" key="3">
    <source>
        <dbReference type="ARBA" id="ARBA00022840"/>
    </source>
</evidence>
<keyword evidence="7" id="KW-1185">Reference proteome</keyword>
<dbReference type="InterPro" id="IPR050093">
    <property type="entry name" value="ABC_SmlMolc_Importer"/>
</dbReference>
<protein>
    <submittedName>
        <fullName evidence="6">Molybdate transport system ATP-binding protein</fullName>
    </submittedName>
</protein>
<comment type="caution">
    <text evidence="6">The sequence shown here is derived from an EMBL/GenBank/DDBJ whole genome shotgun (WGS) entry which is preliminary data.</text>
</comment>
<organism evidence="6 7">
    <name type="scientific">Paramicrobacterium agarici</name>
    <dbReference type="NCBI Taxonomy" id="630514"/>
    <lineage>
        <taxon>Bacteria</taxon>
        <taxon>Bacillati</taxon>
        <taxon>Actinomycetota</taxon>
        <taxon>Actinomycetes</taxon>
        <taxon>Micrococcales</taxon>
        <taxon>Microbacteriaceae</taxon>
        <taxon>Paramicrobacterium</taxon>
    </lineage>
</organism>
<dbReference type="Gene3D" id="3.40.50.300">
    <property type="entry name" value="P-loop containing nucleotide triphosphate hydrolases"/>
    <property type="match status" value="1"/>
</dbReference>
<evidence type="ECO:0000256" key="1">
    <source>
        <dbReference type="ARBA" id="ARBA00022448"/>
    </source>
</evidence>
<dbReference type="AlphaFoldDB" id="A0A2A9DV67"/>
<evidence type="ECO:0000256" key="2">
    <source>
        <dbReference type="ARBA" id="ARBA00022741"/>
    </source>
</evidence>
<dbReference type="Proteomes" id="UP000221369">
    <property type="component" value="Unassembled WGS sequence"/>
</dbReference>
<dbReference type="EMBL" id="PDJE01000001">
    <property type="protein sequence ID" value="PFG30578.1"/>
    <property type="molecule type" value="Genomic_DNA"/>
</dbReference>
<dbReference type="InterPro" id="IPR017871">
    <property type="entry name" value="ABC_transporter-like_CS"/>
</dbReference>
<dbReference type="Pfam" id="PF00005">
    <property type="entry name" value="ABC_tran"/>
    <property type="match status" value="1"/>
</dbReference>
<evidence type="ECO:0000256" key="4">
    <source>
        <dbReference type="SAM" id="MobiDB-lite"/>
    </source>
</evidence>
<keyword evidence="2" id="KW-0547">Nucleotide-binding</keyword>
<dbReference type="RefSeq" id="WP_098407015.1">
    <property type="nucleotide sequence ID" value="NZ_PDJE01000001.1"/>
</dbReference>
<dbReference type="PANTHER" id="PTHR42781:SF4">
    <property type="entry name" value="SPERMIDINE_PUTRESCINE IMPORT ATP-BINDING PROTEIN POTA"/>
    <property type="match status" value="1"/>
</dbReference>
<feature type="region of interest" description="Disordered" evidence="4">
    <location>
        <begin position="1"/>
        <end position="43"/>
    </location>
</feature>
<dbReference type="PANTHER" id="PTHR42781">
    <property type="entry name" value="SPERMIDINE/PUTRESCINE IMPORT ATP-BINDING PROTEIN POTA"/>
    <property type="match status" value="1"/>
</dbReference>
<evidence type="ECO:0000313" key="6">
    <source>
        <dbReference type="EMBL" id="PFG30578.1"/>
    </source>
</evidence>
<keyword evidence="1" id="KW-0813">Transport</keyword>
<accession>A0A2A9DV67</accession>
<dbReference type="GO" id="GO:0016887">
    <property type="term" value="F:ATP hydrolysis activity"/>
    <property type="evidence" value="ECO:0007669"/>
    <property type="project" value="InterPro"/>
</dbReference>
<sequence>MNAAAPGFEDAEGRPSAVDSGVHRFGNPERHADNSVRHAADGRGIPNSCRPHHLDAHVVVQRADFAVDVELNVPAGSRLAVLGHNGAGKTTLLHALAGLQPLTDGHVRLGDVELERPGSIRIPSHLRRIGLLDQKPRLFPHLSALRNIAFGPRSLGHGRHASRQIALQWLERIGLAHRASAKPHELSGGQQQRVAIARALAASPEVLLLDEPLASLDAESTPGVRRMLVDELARTATTSVLVTHDLADAWQLADECVVLSEGQVVDSGVPDELATAPRHPFTAALAGFAVVRGTWSAGGLRVGDNVLPGTPGAAIAEGADAIAIVAPASVALSATSGTWRATITEVTSRGGSVRVDDAAGLAAELPLDDARALAGGRLPASGDRLWFTPDPAHVRIVPA</sequence>
<dbReference type="GO" id="GO:0005524">
    <property type="term" value="F:ATP binding"/>
    <property type="evidence" value="ECO:0007669"/>
    <property type="project" value="UniProtKB-KW"/>
</dbReference>
<dbReference type="InterPro" id="IPR003439">
    <property type="entry name" value="ABC_transporter-like_ATP-bd"/>
</dbReference>
<feature type="compositionally biased region" description="Basic and acidic residues" evidence="4">
    <location>
        <begin position="26"/>
        <end position="41"/>
    </location>
</feature>
<name>A0A2A9DV67_9MICO</name>
<keyword evidence="3 6" id="KW-0067">ATP-binding</keyword>
<evidence type="ECO:0000259" key="5">
    <source>
        <dbReference type="PROSITE" id="PS50893"/>
    </source>
</evidence>
<dbReference type="InterPro" id="IPR003593">
    <property type="entry name" value="AAA+_ATPase"/>
</dbReference>
<feature type="domain" description="ABC transporter" evidence="5">
    <location>
        <begin position="51"/>
        <end position="286"/>
    </location>
</feature>
<evidence type="ECO:0000313" key="7">
    <source>
        <dbReference type="Proteomes" id="UP000221369"/>
    </source>
</evidence>
<dbReference type="PROSITE" id="PS50893">
    <property type="entry name" value="ABC_TRANSPORTER_2"/>
    <property type="match status" value="1"/>
</dbReference>